<name>A0ACD3AH72_9AGAR</name>
<organism evidence="1 2">
    <name type="scientific">Pluteus cervinus</name>
    <dbReference type="NCBI Taxonomy" id="181527"/>
    <lineage>
        <taxon>Eukaryota</taxon>
        <taxon>Fungi</taxon>
        <taxon>Dikarya</taxon>
        <taxon>Basidiomycota</taxon>
        <taxon>Agaricomycotina</taxon>
        <taxon>Agaricomycetes</taxon>
        <taxon>Agaricomycetidae</taxon>
        <taxon>Agaricales</taxon>
        <taxon>Pluteineae</taxon>
        <taxon>Pluteaceae</taxon>
        <taxon>Pluteus</taxon>
    </lineage>
</organism>
<gene>
    <name evidence="1" type="ORF">BDN72DRAFT_962827</name>
</gene>
<evidence type="ECO:0000313" key="1">
    <source>
        <dbReference type="EMBL" id="TFK65031.1"/>
    </source>
</evidence>
<keyword evidence="2" id="KW-1185">Reference proteome</keyword>
<reference evidence="1 2" key="1">
    <citation type="journal article" date="2019" name="Nat. Ecol. Evol.">
        <title>Megaphylogeny resolves global patterns of mushroom evolution.</title>
        <authorList>
            <person name="Varga T."/>
            <person name="Krizsan K."/>
            <person name="Foldi C."/>
            <person name="Dima B."/>
            <person name="Sanchez-Garcia M."/>
            <person name="Sanchez-Ramirez S."/>
            <person name="Szollosi G.J."/>
            <person name="Szarkandi J.G."/>
            <person name="Papp V."/>
            <person name="Albert L."/>
            <person name="Andreopoulos W."/>
            <person name="Angelini C."/>
            <person name="Antonin V."/>
            <person name="Barry K.W."/>
            <person name="Bougher N.L."/>
            <person name="Buchanan P."/>
            <person name="Buyck B."/>
            <person name="Bense V."/>
            <person name="Catcheside P."/>
            <person name="Chovatia M."/>
            <person name="Cooper J."/>
            <person name="Damon W."/>
            <person name="Desjardin D."/>
            <person name="Finy P."/>
            <person name="Geml J."/>
            <person name="Haridas S."/>
            <person name="Hughes K."/>
            <person name="Justo A."/>
            <person name="Karasinski D."/>
            <person name="Kautmanova I."/>
            <person name="Kiss B."/>
            <person name="Kocsube S."/>
            <person name="Kotiranta H."/>
            <person name="LaButti K.M."/>
            <person name="Lechner B.E."/>
            <person name="Liimatainen K."/>
            <person name="Lipzen A."/>
            <person name="Lukacs Z."/>
            <person name="Mihaltcheva S."/>
            <person name="Morgado L.N."/>
            <person name="Niskanen T."/>
            <person name="Noordeloos M.E."/>
            <person name="Ohm R.A."/>
            <person name="Ortiz-Santana B."/>
            <person name="Ovrebo C."/>
            <person name="Racz N."/>
            <person name="Riley R."/>
            <person name="Savchenko A."/>
            <person name="Shiryaev A."/>
            <person name="Soop K."/>
            <person name="Spirin V."/>
            <person name="Szebenyi C."/>
            <person name="Tomsovsky M."/>
            <person name="Tulloss R.E."/>
            <person name="Uehling J."/>
            <person name="Grigoriev I.V."/>
            <person name="Vagvolgyi C."/>
            <person name="Papp T."/>
            <person name="Martin F.M."/>
            <person name="Miettinen O."/>
            <person name="Hibbett D.S."/>
            <person name="Nagy L.G."/>
        </authorList>
    </citation>
    <scope>NUCLEOTIDE SEQUENCE [LARGE SCALE GENOMIC DNA]</scope>
    <source>
        <strain evidence="1 2">NL-1719</strain>
    </source>
</reference>
<evidence type="ECO:0000313" key="2">
    <source>
        <dbReference type="Proteomes" id="UP000308600"/>
    </source>
</evidence>
<accession>A0ACD3AH72</accession>
<proteinExistence type="predicted"/>
<dbReference type="Proteomes" id="UP000308600">
    <property type="component" value="Unassembled WGS sequence"/>
</dbReference>
<dbReference type="EMBL" id="ML208451">
    <property type="protein sequence ID" value="TFK65031.1"/>
    <property type="molecule type" value="Genomic_DNA"/>
</dbReference>
<sequence length="271" mass="30678">MSIPIFPPEIEHIIVTCALGLKTNDQSPSNLMLVAKRFHTWLSQELIQTVAVRTVRDTRFHPRGWSIDVIKEYGAYAKNLFLFTSTNDERAVQYISFCPNITNLVLWTELDEAHLKGIARLPLTHLSADIDLLPQTTELCQLFSRITHFDCIGGVTYKSDLPKLKAFTSLTHLVLPSDNFSSLPTAVLADFPGLKVLVFLDSGREEMAVVNAFDPEADDPRVLRMTCNTDDEMNQWLLDIQNGSGLWELADKVVQERKDLKNAFKKKMAEQ</sequence>
<protein>
    <submittedName>
        <fullName evidence="1">Uncharacterized protein</fullName>
    </submittedName>
</protein>